<evidence type="ECO:0000256" key="3">
    <source>
        <dbReference type="ARBA" id="ARBA00023242"/>
    </source>
</evidence>
<organism evidence="8 9">
    <name type="scientific">Tetracentron sinense</name>
    <name type="common">Spur-leaf</name>
    <dbReference type="NCBI Taxonomy" id="13715"/>
    <lineage>
        <taxon>Eukaryota</taxon>
        <taxon>Viridiplantae</taxon>
        <taxon>Streptophyta</taxon>
        <taxon>Embryophyta</taxon>
        <taxon>Tracheophyta</taxon>
        <taxon>Spermatophyta</taxon>
        <taxon>Magnoliopsida</taxon>
        <taxon>Trochodendrales</taxon>
        <taxon>Trochodendraceae</taxon>
        <taxon>Tetracentron</taxon>
    </lineage>
</organism>
<dbReference type="PANTHER" id="PTHR14369:SF0">
    <property type="entry name" value="SURFEIT LOCUS PROTEIN 6"/>
    <property type="match status" value="1"/>
</dbReference>
<feature type="compositionally biased region" description="Basic and acidic residues" evidence="5">
    <location>
        <begin position="140"/>
        <end position="165"/>
    </location>
</feature>
<gene>
    <name evidence="8" type="ORF">HHK36_016855</name>
</gene>
<dbReference type="EMBL" id="JABCRI010000011">
    <property type="protein sequence ID" value="KAF8397929.1"/>
    <property type="molecule type" value="Genomic_DNA"/>
</dbReference>
<dbReference type="Pfam" id="PF04935">
    <property type="entry name" value="SURF6"/>
    <property type="match status" value="1"/>
</dbReference>
<dbReference type="GO" id="GO:0005730">
    <property type="term" value="C:nucleolus"/>
    <property type="evidence" value="ECO:0007669"/>
    <property type="project" value="TreeGrafter"/>
</dbReference>
<evidence type="ECO:0000256" key="4">
    <source>
        <dbReference type="SAM" id="Coils"/>
    </source>
</evidence>
<feature type="compositionally biased region" description="Basic and acidic residues" evidence="5">
    <location>
        <begin position="218"/>
        <end position="231"/>
    </location>
</feature>
<dbReference type="InterPro" id="IPR029190">
    <property type="entry name" value="Rrp14/SURF6_C"/>
</dbReference>
<comment type="subcellular location">
    <subcellularLocation>
        <location evidence="1">Nucleus</location>
    </subcellularLocation>
</comment>
<feature type="region of interest" description="Disordered" evidence="5">
    <location>
        <begin position="130"/>
        <end position="177"/>
    </location>
</feature>
<comment type="caution">
    <text evidence="8">The sequence shown here is derived from an EMBL/GenBank/DDBJ whole genome shotgun (WGS) entry which is preliminary data.</text>
</comment>
<proteinExistence type="inferred from homology"/>
<evidence type="ECO:0000259" key="7">
    <source>
        <dbReference type="Pfam" id="PF15459"/>
    </source>
</evidence>
<reference evidence="8 9" key="1">
    <citation type="submission" date="2020-04" db="EMBL/GenBank/DDBJ databases">
        <title>Plant Genome Project.</title>
        <authorList>
            <person name="Zhang R.-G."/>
        </authorList>
    </citation>
    <scope>NUCLEOTIDE SEQUENCE [LARGE SCALE GENOMIC DNA]</scope>
    <source>
        <strain evidence="8">YNK0</strain>
        <tissue evidence="8">Leaf</tissue>
    </source>
</reference>
<dbReference type="InterPro" id="IPR029188">
    <property type="entry name" value="Rrp14_N"/>
</dbReference>
<comment type="similarity">
    <text evidence="2">Belongs to the SURF6 family.</text>
</comment>
<evidence type="ECO:0000313" key="8">
    <source>
        <dbReference type="EMBL" id="KAF8397929.1"/>
    </source>
</evidence>
<dbReference type="GO" id="GO:0042273">
    <property type="term" value="P:ribosomal large subunit biogenesis"/>
    <property type="evidence" value="ECO:0007669"/>
    <property type="project" value="TreeGrafter"/>
</dbReference>
<dbReference type="Proteomes" id="UP000655225">
    <property type="component" value="Unassembled WGS sequence"/>
</dbReference>
<evidence type="ECO:0000259" key="6">
    <source>
        <dbReference type="Pfam" id="PF04935"/>
    </source>
</evidence>
<feature type="domain" description="Ribosomal RNA-processing protein 14 N-terminal" evidence="7">
    <location>
        <begin position="16"/>
        <end position="76"/>
    </location>
</feature>
<dbReference type="Pfam" id="PF15459">
    <property type="entry name" value="RRP14"/>
    <property type="match status" value="1"/>
</dbReference>
<dbReference type="OMA" id="QKKRTDN"/>
<dbReference type="PANTHER" id="PTHR14369">
    <property type="entry name" value="SURFEIT LOCUS PROTEIN 6"/>
    <property type="match status" value="1"/>
</dbReference>
<dbReference type="OrthoDB" id="444809at2759"/>
<dbReference type="GO" id="GO:0042274">
    <property type="term" value="P:ribosomal small subunit biogenesis"/>
    <property type="evidence" value="ECO:0007669"/>
    <property type="project" value="TreeGrafter"/>
</dbReference>
<evidence type="ECO:0000256" key="5">
    <source>
        <dbReference type="SAM" id="MobiDB-lite"/>
    </source>
</evidence>
<dbReference type="AlphaFoldDB" id="A0A834YXY4"/>
<dbReference type="InterPro" id="IPR007019">
    <property type="entry name" value="SURF6"/>
</dbReference>
<sequence>MGKKTSKSPDVDLKLIHQHALFFDNLVELIPAKFYLPVEDEAKPWFQGLSKVAKASAKIESRENIKKARRARLDPEKSSTTLDLLKQNLENEKSESKKVAEVENTPSKSEDRSVTYEELRQRLKRRIAECQLHRNAGASDKAKSEKREIQQAKRKRNAESGETKSEASNSSAKIEKDVTEASKELAFGHVKIVNEDELGKKKRKLSKFQTLEKARKLEEAKKDPEKGEIISKKHSWQAATSRAAGIKVHDDPKLLKESIKKDKKKHQKNAEKWKDRIETWQKIKAEKQHTRSGNIAERIHDKKMRRIAKREKKLMRPGFEGRKDGFINES</sequence>
<protein>
    <submittedName>
        <fullName evidence="8">Uncharacterized protein</fullName>
    </submittedName>
</protein>
<feature type="coiled-coil region" evidence="4">
    <location>
        <begin position="256"/>
        <end position="283"/>
    </location>
</feature>
<dbReference type="GO" id="GO:0003723">
    <property type="term" value="F:RNA binding"/>
    <property type="evidence" value="ECO:0007669"/>
    <property type="project" value="TreeGrafter"/>
</dbReference>
<accession>A0A834YXY4</accession>
<feature type="domain" description="Ribosomal RNA-processing protein 14/surfeit locus protein 6 C-terminal" evidence="6">
    <location>
        <begin position="138"/>
        <end position="306"/>
    </location>
</feature>
<name>A0A834YXY4_TETSI</name>
<evidence type="ECO:0000313" key="9">
    <source>
        <dbReference type="Proteomes" id="UP000655225"/>
    </source>
</evidence>
<feature type="region of interest" description="Disordered" evidence="5">
    <location>
        <begin position="218"/>
        <end position="249"/>
    </location>
</feature>
<evidence type="ECO:0000256" key="2">
    <source>
        <dbReference type="ARBA" id="ARBA00005904"/>
    </source>
</evidence>
<feature type="compositionally biased region" description="Basic and acidic residues" evidence="5">
    <location>
        <begin position="90"/>
        <end position="101"/>
    </location>
</feature>
<evidence type="ECO:0000256" key="1">
    <source>
        <dbReference type="ARBA" id="ARBA00004123"/>
    </source>
</evidence>
<keyword evidence="3" id="KW-0539">Nucleus</keyword>
<keyword evidence="4" id="KW-0175">Coiled coil</keyword>
<feature type="region of interest" description="Disordered" evidence="5">
    <location>
        <begin position="90"/>
        <end position="116"/>
    </location>
</feature>
<keyword evidence="9" id="KW-1185">Reference proteome</keyword>
<dbReference type="GO" id="GO:0003677">
    <property type="term" value="F:DNA binding"/>
    <property type="evidence" value="ECO:0007669"/>
    <property type="project" value="TreeGrafter"/>
</dbReference>